<sequence>MPDRTHSPKAHDAQRQAEPAVPESQRFTASYRAIRTDEAVKVYNGAGMRSVSRVLSFDPADEEFSALDECACAILSEILLLLGDEFHRRGEDLMDVEARAHVTVENPLAALGVRGVEGTARIASVRVEAYLFTFMDEPQARTVIDGALARATLYQSLKDALSITCRFSLTE</sequence>
<proteinExistence type="predicted"/>
<dbReference type="KEGG" id="cbac:JI75_08585"/>
<keyword evidence="3" id="KW-1185">Reference proteome</keyword>
<evidence type="ECO:0000313" key="2">
    <source>
        <dbReference type="EMBL" id="AJC12697.1"/>
    </source>
</evidence>
<reference evidence="2 3" key="2">
    <citation type="journal article" date="2015" name="Genome Announc.">
        <title>Complete Genome Sequence of Coriobacteriaceae Strain 68-1-3, a Novel Mucus-Degrading Isolate from the Swine Intestinal Tract.</title>
        <authorList>
            <person name="Looft T."/>
            <person name="Bayles D.O."/>
            <person name="Alt D.P."/>
            <person name="Stanton T.B."/>
        </authorList>
    </citation>
    <scope>NUCLEOTIDE SEQUENCE [LARGE SCALE GENOMIC DNA]</scope>
    <source>
        <strain evidence="2 3">68-1-3</strain>
    </source>
</reference>
<organism evidence="2 3">
    <name type="scientific">Berryella intestinalis</name>
    <dbReference type="NCBI Taxonomy" id="1531429"/>
    <lineage>
        <taxon>Bacteria</taxon>
        <taxon>Bacillati</taxon>
        <taxon>Actinomycetota</taxon>
        <taxon>Coriobacteriia</taxon>
        <taxon>Eggerthellales</taxon>
        <taxon>Eggerthellaceae</taxon>
        <taxon>Berryella</taxon>
    </lineage>
</organism>
<evidence type="ECO:0000256" key="1">
    <source>
        <dbReference type="SAM" id="MobiDB-lite"/>
    </source>
</evidence>
<accession>A0A0A8BC11</accession>
<dbReference type="AlphaFoldDB" id="A0A0A8BC11"/>
<gene>
    <name evidence="2" type="ORF">JI75_08585</name>
</gene>
<dbReference type="EMBL" id="CP009302">
    <property type="protein sequence ID" value="AJC12697.1"/>
    <property type="molecule type" value="Genomic_DNA"/>
</dbReference>
<dbReference type="STRING" id="1531429.JI75_08585"/>
<evidence type="ECO:0000313" key="3">
    <source>
        <dbReference type="Proteomes" id="UP000031121"/>
    </source>
</evidence>
<dbReference type="RefSeq" id="WP_039690130.1">
    <property type="nucleotide sequence ID" value="NZ_CP009302.1"/>
</dbReference>
<feature type="region of interest" description="Disordered" evidence="1">
    <location>
        <begin position="1"/>
        <end position="24"/>
    </location>
</feature>
<feature type="compositionally biased region" description="Basic and acidic residues" evidence="1">
    <location>
        <begin position="1"/>
        <end position="15"/>
    </location>
</feature>
<name>A0A0A8BC11_9ACTN</name>
<reference evidence="3" key="1">
    <citation type="submission" date="2014-08" db="EMBL/GenBank/DDBJ databases">
        <title>Coriobacteriaceae sp. complete genome.</title>
        <authorList>
            <person name="Looft T."/>
            <person name="Bayles D.O."/>
            <person name="Stanton T.B."/>
        </authorList>
    </citation>
    <scope>NUCLEOTIDE SEQUENCE [LARGE SCALE GENOMIC DNA]</scope>
    <source>
        <strain evidence="3">68-1-3</strain>
    </source>
</reference>
<dbReference type="Proteomes" id="UP000031121">
    <property type="component" value="Chromosome"/>
</dbReference>
<protein>
    <submittedName>
        <fullName evidence="2">Uncharacterized protein</fullName>
    </submittedName>
</protein>
<dbReference type="HOGENOM" id="CLU_133133_0_0_11"/>